<gene>
    <name evidence="2" type="primary">LOC120273262</name>
</gene>
<sequence length="186" mass="21730">MEMTPEGCGAFVVSKKLAGLRERLRRWAKVCFGSIKLKKLNLLHEVEKLDVLKEAKKLLPGELAQELHLLKSLDDIRKQEEIYWLQMSRLQWVQEGDGNTKFFHSMANGRKCRNLIPGFFHKGRLISDPKEVGRMFVNRFQQQFGSKRTWRLKVDFSKLMTNKRHVDLTGLDRPFTMIEVKEAVSV</sequence>
<organism evidence="1 2">
    <name type="scientific">Dioscorea cayennensis subsp. rotundata</name>
    <name type="common">White Guinea yam</name>
    <name type="synonym">Dioscorea rotundata</name>
    <dbReference type="NCBI Taxonomy" id="55577"/>
    <lineage>
        <taxon>Eukaryota</taxon>
        <taxon>Viridiplantae</taxon>
        <taxon>Streptophyta</taxon>
        <taxon>Embryophyta</taxon>
        <taxon>Tracheophyta</taxon>
        <taxon>Spermatophyta</taxon>
        <taxon>Magnoliopsida</taxon>
        <taxon>Liliopsida</taxon>
        <taxon>Dioscoreales</taxon>
        <taxon>Dioscoreaceae</taxon>
        <taxon>Dioscorea</taxon>
    </lineage>
</organism>
<reference evidence="2" key="1">
    <citation type="submission" date="2025-08" db="UniProtKB">
        <authorList>
            <consortium name="RefSeq"/>
        </authorList>
    </citation>
    <scope>IDENTIFICATION</scope>
</reference>
<dbReference type="AlphaFoldDB" id="A0AB40C7J5"/>
<dbReference type="RefSeq" id="XP_039135825.1">
    <property type="nucleotide sequence ID" value="XM_039279891.1"/>
</dbReference>
<evidence type="ECO:0000313" key="2">
    <source>
        <dbReference type="RefSeq" id="XP_039135825.1"/>
    </source>
</evidence>
<keyword evidence="1" id="KW-1185">Reference proteome</keyword>
<evidence type="ECO:0000313" key="1">
    <source>
        <dbReference type="Proteomes" id="UP001515500"/>
    </source>
</evidence>
<name>A0AB40C7J5_DIOCR</name>
<dbReference type="Proteomes" id="UP001515500">
    <property type="component" value="Chromosome 12"/>
</dbReference>
<dbReference type="GeneID" id="120273262"/>
<proteinExistence type="predicted"/>
<accession>A0AB40C7J5</accession>
<protein>
    <submittedName>
        <fullName evidence="2">Uncharacterized protein LOC120273262</fullName>
    </submittedName>
</protein>